<name>A0A932YWQ3_9BACT</name>
<organism evidence="1 2">
    <name type="scientific">Candidatus Sungiibacteriota bacterium</name>
    <dbReference type="NCBI Taxonomy" id="2750080"/>
    <lineage>
        <taxon>Bacteria</taxon>
        <taxon>Candidatus Sungiibacteriota</taxon>
    </lineage>
</organism>
<proteinExistence type="predicted"/>
<evidence type="ECO:0000313" key="2">
    <source>
        <dbReference type="Proteomes" id="UP000704960"/>
    </source>
</evidence>
<accession>A0A932YWQ3</accession>
<dbReference type="EMBL" id="JACQMJ010000007">
    <property type="protein sequence ID" value="MBI4132304.1"/>
    <property type="molecule type" value="Genomic_DNA"/>
</dbReference>
<dbReference type="Proteomes" id="UP000704960">
    <property type="component" value="Unassembled WGS sequence"/>
</dbReference>
<reference evidence="1" key="1">
    <citation type="submission" date="2020-07" db="EMBL/GenBank/DDBJ databases">
        <title>Huge and variable diversity of episymbiotic CPR bacteria and DPANN archaea in groundwater ecosystems.</title>
        <authorList>
            <person name="He C.Y."/>
            <person name="Keren R."/>
            <person name="Whittaker M."/>
            <person name="Farag I.F."/>
            <person name="Doudna J."/>
            <person name="Cate J.H.D."/>
            <person name="Banfield J.F."/>
        </authorList>
    </citation>
    <scope>NUCLEOTIDE SEQUENCE</scope>
    <source>
        <strain evidence="1">NC_groundwater_1226_Ag_S-0.1um_59_124</strain>
    </source>
</reference>
<gene>
    <name evidence="1" type="ORF">HY474_01595</name>
</gene>
<sequence>MRTRDYERERNELATPILVFLESYNQKLPAGFPRASVAALKQFQTAYPTLFKHGDAWSIDKHRKRLMDWLASHRDQP</sequence>
<evidence type="ECO:0000313" key="1">
    <source>
        <dbReference type="EMBL" id="MBI4132304.1"/>
    </source>
</evidence>
<comment type="caution">
    <text evidence="1">The sequence shown here is derived from an EMBL/GenBank/DDBJ whole genome shotgun (WGS) entry which is preliminary data.</text>
</comment>
<protein>
    <submittedName>
        <fullName evidence="1">Uncharacterized protein</fullName>
    </submittedName>
</protein>
<dbReference type="AlphaFoldDB" id="A0A932YWQ3"/>